<keyword evidence="3" id="KW-0546">Nucleotide metabolism</keyword>
<protein>
    <recommendedName>
        <fullName evidence="3">Nucleoside triphosphate pyrophosphatase</fullName>
        <ecNumber evidence="3">3.6.1.9</ecNumber>
    </recommendedName>
    <alternativeName>
        <fullName evidence="3">Nucleotide pyrophosphatase</fullName>
        <shortName evidence="3">Nucleotide PPase</shortName>
    </alternativeName>
</protein>
<dbReference type="InterPro" id="IPR003697">
    <property type="entry name" value="Maf-like"/>
</dbReference>
<dbReference type="GO" id="GO:0009117">
    <property type="term" value="P:nucleotide metabolic process"/>
    <property type="evidence" value="ECO:0007669"/>
    <property type="project" value="UniProtKB-KW"/>
</dbReference>
<dbReference type="InterPro" id="IPR029001">
    <property type="entry name" value="ITPase-like_fam"/>
</dbReference>
<evidence type="ECO:0000313" key="4">
    <source>
        <dbReference type="EMBL" id="GLB84415.1"/>
    </source>
</evidence>
<dbReference type="Proteomes" id="UP001165663">
    <property type="component" value="Unassembled WGS sequence"/>
</dbReference>
<accession>A0A9P3Q3G7</accession>
<comment type="catalytic activity">
    <reaction evidence="3">
        <text>a ribonucleoside 5'-triphosphate + H2O = a ribonucleoside 5'-phosphate + diphosphate + H(+)</text>
        <dbReference type="Rhea" id="RHEA:23996"/>
        <dbReference type="ChEBI" id="CHEBI:15377"/>
        <dbReference type="ChEBI" id="CHEBI:15378"/>
        <dbReference type="ChEBI" id="CHEBI:33019"/>
        <dbReference type="ChEBI" id="CHEBI:58043"/>
        <dbReference type="ChEBI" id="CHEBI:61557"/>
        <dbReference type="EC" id="3.6.1.9"/>
    </reaction>
</comment>
<dbReference type="SUPFAM" id="SSF52972">
    <property type="entry name" value="ITPase-like"/>
    <property type="match status" value="1"/>
</dbReference>
<name>A0A9P3Q3G7_9MYCO</name>
<dbReference type="GeneID" id="83628405"/>
<comment type="function">
    <text evidence="3">Nucleoside triphosphate pyrophosphatase. May have a dual role in cell division arrest and in preventing the incorporation of modified nucleotides into cellular nucleic acids.</text>
</comment>
<dbReference type="Gene3D" id="3.90.950.10">
    <property type="match status" value="1"/>
</dbReference>
<gene>
    <name evidence="5" type="ORF">Mkiyose1413_08890</name>
    <name evidence="4" type="ORF">SRL2020028_36710</name>
</gene>
<dbReference type="EMBL" id="BRZI01000003">
    <property type="protein sequence ID" value="GLD29006.1"/>
    <property type="molecule type" value="Genomic_DNA"/>
</dbReference>
<dbReference type="PANTHER" id="PTHR43213">
    <property type="entry name" value="BIFUNCTIONAL DTTP/UTP PYROPHOSPHATASE/METHYLTRANSFERASE PROTEIN-RELATED"/>
    <property type="match status" value="1"/>
</dbReference>
<dbReference type="Proteomes" id="UP001064782">
    <property type="component" value="Unassembled WGS sequence"/>
</dbReference>
<dbReference type="RefSeq" id="WP_236981360.1">
    <property type="nucleotide sequence ID" value="NZ_BRXE01000049.1"/>
</dbReference>
<dbReference type="NCBIfam" id="TIGR00172">
    <property type="entry name" value="maf"/>
    <property type="match status" value="1"/>
</dbReference>
<dbReference type="AlphaFoldDB" id="A0A9P3Q3G7"/>
<keyword evidence="3" id="KW-0963">Cytoplasm</keyword>
<comment type="catalytic activity">
    <reaction evidence="3">
        <text>a 2'-deoxyribonucleoside 5'-triphosphate + H2O = a 2'-deoxyribonucleoside 5'-phosphate + diphosphate + H(+)</text>
        <dbReference type="Rhea" id="RHEA:44644"/>
        <dbReference type="ChEBI" id="CHEBI:15377"/>
        <dbReference type="ChEBI" id="CHEBI:15378"/>
        <dbReference type="ChEBI" id="CHEBI:33019"/>
        <dbReference type="ChEBI" id="CHEBI:61560"/>
        <dbReference type="ChEBI" id="CHEBI:65317"/>
        <dbReference type="EC" id="3.6.1.9"/>
    </reaction>
</comment>
<comment type="subcellular location">
    <subcellularLocation>
        <location evidence="3">Cytoplasm</location>
    </subcellularLocation>
</comment>
<evidence type="ECO:0000313" key="6">
    <source>
        <dbReference type="Proteomes" id="UP001064782"/>
    </source>
</evidence>
<keyword evidence="6" id="KW-1185">Reference proteome</keyword>
<comment type="cofactor">
    <cofactor evidence="1 3">
        <name>a divalent metal cation</name>
        <dbReference type="ChEBI" id="CHEBI:60240"/>
    </cofactor>
</comment>
<comment type="caution">
    <text evidence="5">The sequence shown here is derived from an EMBL/GenBank/DDBJ whole genome shotgun (WGS) entry which is preliminary data.</text>
</comment>
<evidence type="ECO:0000256" key="3">
    <source>
        <dbReference type="HAMAP-Rule" id="MF_00528"/>
    </source>
</evidence>
<dbReference type="PIRSF" id="PIRSF006305">
    <property type="entry name" value="Maf"/>
    <property type="match status" value="1"/>
</dbReference>
<comment type="similarity">
    <text evidence="3">Belongs to the Maf family.</text>
</comment>
<keyword evidence="2 3" id="KW-0378">Hydrolase</keyword>
<dbReference type="GO" id="GO:0005737">
    <property type="term" value="C:cytoplasm"/>
    <property type="evidence" value="ECO:0007669"/>
    <property type="project" value="UniProtKB-SubCell"/>
</dbReference>
<evidence type="ECO:0000256" key="1">
    <source>
        <dbReference type="ARBA" id="ARBA00001968"/>
    </source>
</evidence>
<feature type="active site" description="Proton acceptor" evidence="3">
    <location>
        <position position="80"/>
    </location>
</feature>
<reference evidence="5" key="1">
    <citation type="submission" date="2022-08" db="EMBL/GenBank/DDBJ databases">
        <title>Mycobacterium kiyosense sp. nov., scotochromogenic slow-glowing species isolated from respiratory specimens.</title>
        <authorList>
            <person name="Fukano H."/>
            <person name="Kazumi Y."/>
            <person name="Sakagami N."/>
            <person name="Ato M."/>
            <person name="Mitarai S."/>
            <person name="Hoshino Y."/>
        </authorList>
    </citation>
    <scope>NUCLEOTIDE SEQUENCE</scope>
    <source>
        <strain evidence="5">1413</strain>
        <strain evidence="4">SRL2020-028</strain>
    </source>
</reference>
<dbReference type="GO" id="GO:0047429">
    <property type="term" value="F:nucleoside triphosphate diphosphatase activity"/>
    <property type="evidence" value="ECO:0007669"/>
    <property type="project" value="UniProtKB-EC"/>
</dbReference>
<dbReference type="Pfam" id="PF02545">
    <property type="entry name" value="Maf"/>
    <property type="match status" value="1"/>
</dbReference>
<dbReference type="CDD" id="cd00555">
    <property type="entry name" value="Maf"/>
    <property type="match status" value="1"/>
</dbReference>
<dbReference type="PANTHER" id="PTHR43213:SF5">
    <property type="entry name" value="BIFUNCTIONAL DTTP_UTP PYROPHOSPHATASE_METHYLTRANSFERASE PROTEIN-RELATED"/>
    <property type="match status" value="1"/>
</dbReference>
<dbReference type="EC" id="3.6.1.9" evidence="3"/>
<dbReference type="EMBL" id="BRXE01000049">
    <property type="protein sequence ID" value="GLB84415.1"/>
    <property type="molecule type" value="Genomic_DNA"/>
</dbReference>
<comment type="caution">
    <text evidence="3">Lacks conserved residue(s) required for the propagation of feature annotation.</text>
</comment>
<proteinExistence type="inferred from homology"/>
<sequence length="213" mass="22122">MTRLVLGSASSGRLKVLRQAGVEPVVVVSGVDEDALLAGLGPAVAPDEVVRELARAKAEQVCAVLDDPAVTANCVVVGCDSMLYLDGRLCGKPESIDDARRQWQTMAGRSGELHTGHCLVRLRNGAVVQAEAETSTTTVHFGSPAEADLEAYLASGESLGVAGGFTLDGLGGWFVDGVDGDPSTVIGLSLPLLRTLLARCEVTVADLWAGQPR</sequence>
<dbReference type="HAMAP" id="MF_00528">
    <property type="entry name" value="Maf"/>
    <property type="match status" value="1"/>
</dbReference>
<evidence type="ECO:0000256" key="2">
    <source>
        <dbReference type="ARBA" id="ARBA00022801"/>
    </source>
</evidence>
<evidence type="ECO:0000313" key="5">
    <source>
        <dbReference type="EMBL" id="GLD29006.1"/>
    </source>
</evidence>
<organism evidence="5 6">
    <name type="scientific">Mycobacterium kiyosense</name>
    <dbReference type="NCBI Taxonomy" id="2871094"/>
    <lineage>
        <taxon>Bacteria</taxon>
        <taxon>Bacillati</taxon>
        <taxon>Actinomycetota</taxon>
        <taxon>Actinomycetes</taxon>
        <taxon>Mycobacteriales</taxon>
        <taxon>Mycobacteriaceae</taxon>
        <taxon>Mycobacterium</taxon>
    </lineage>
</organism>